<comment type="caution">
    <text evidence="1">The sequence shown here is derived from an EMBL/GenBank/DDBJ whole genome shotgun (WGS) entry which is preliminary data.</text>
</comment>
<sequence length="107" mass="11308">ARGGPDVSIRHHVTCRWSATWPVSRAPSCRNSCSVSCPCLARRLAPSDDWRPASRVAQREVQTAVQGGLAGSAALACQRQIIQALHQYSGSPAQPPTISLTESNSGG</sequence>
<reference evidence="1 2" key="1">
    <citation type="journal article" date="2023" name="Sci. Data">
        <title>Genome assembly of the Korean intertidal mud-creeper Batillaria attramentaria.</title>
        <authorList>
            <person name="Patra A.K."/>
            <person name="Ho P.T."/>
            <person name="Jun S."/>
            <person name="Lee S.J."/>
            <person name="Kim Y."/>
            <person name="Won Y.J."/>
        </authorList>
    </citation>
    <scope>NUCLEOTIDE SEQUENCE [LARGE SCALE GENOMIC DNA]</scope>
    <source>
        <strain evidence="1">Wonlab-2016</strain>
    </source>
</reference>
<name>A0ABD0K604_9CAEN</name>
<gene>
    <name evidence="1" type="ORF">BaRGS_00026228</name>
</gene>
<dbReference type="EMBL" id="JACVVK020000243">
    <property type="protein sequence ID" value="KAK7482517.1"/>
    <property type="molecule type" value="Genomic_DNA"/>
</dbReference>
<feature type="non-terminal residue" evidence="1">
    <location>
        <position position="1"/>
    </location>
</feature>
<organism evidence="1 2">
    <name type="scientific">Batillaria attramentaria</name>
    <dbReference type="NCBI Taxonomy" id="370345"/>
    <lineage>
        <taxon>Eukaryota</taxon>
        <taxon>Metazoa</taxon>
        <taxon>Spiralia</taxon>
        <taxon>Lophotrochozoa</taxon>
        <taxon>Mollusca</taxon>
        <taxon>Gastropoda</taxon>
        <taxon>Caenogastropoda</taxon>
        <taxon>Sorbeoconcha</taxon>
        <taxon>Cerithioidea</taxon>
        <taxon>Batillariidae</taxon>
        <taxon>Batillaria</taxon>
    </lineage>
</organism>
<evidence type="ECO:0000313" key="1">
    <source>
        <dbReference type="EMBL" id="KAK7482517.1"/>
    </source>
</evidence>
<dbReference type="Proteomes" id="UP001519460">
    <property type="component" value="Unassembled WGS sequence"/>
</dbReference>
<dbReference type="AlphaFoldDB" id="A0ABD0K604"/>
<evidence type="ECO:0000313" key="2">
    <source>
        <dbReference type="Proteomes" id="UP001519460"/>
    </source>
</evidence>
<proteinExistence type="predicted"/>
<accession>A0ABD0K604</accession>
<protein>
    <submittedName>
        <fullName evidence="1">Uncharacterized protein</fullName>
    </submittedName>
</protein>
<keyword evidence="2" id="KW-1185">Reference proteome</keyword>